<evidence type="ECO:0000313" key="3">
    <source>
        <dbReference type="EMBL" id="MDR6374883.1"/>
    </source>
</evidence>
<feature type="region of interest" description="Disordered" evidence="1">
    <location>
        <begin position="1"/>
        <end position="29"/>
    </location>
</feature>
<evidence type="ECO:0000313" key="5">
    <source>
        <dbReference type="Proteomes" id="UP001229486"/>
    </source>
</evidence>
<name>A0AB73I5G2_9BURK</name>
<evidence type="ECO:0000256" key="1">
    <source>
        <dbReference type="SAM" id="MobiDB-lite"/>
    </source>
</evidence>
<evidence type="ECO:0000313" key="4">
    <source>
        <dbReference type="Proteomes" id="UP001185254"/>
    </source>
</evidence>
<keyword evidence="4" id="KW-1185">Reference proteome</keyword>
<dbReference type="Proteomes" id="UP001185254">
    <property type="component" value="Unassembled WGS sequence"/>
</dbReference>
<evidence type="ECO:0000313" key="2">
    <source>
        <dbReference type="EMBL" id="MDP9645250.1"/>
    </source>
</evidence>
<dbReference type="Proteomes" id="UP001229486">
    <property type="component" value="Unassembled WGS sequence"/>
</dbReference>
<sequence>MFNAATMSDDGAGPVGSEMVTGSQDMEER</sequence>
<gene>
    <name evidence="3" type="ORF">J2776_001559</name>
    <name evidence="2" type="ORF">J2793_000672</name>
</gene>
<organism evidence="2 5">
    <name type="scientific">Paraburkholderia caledonica</name>
    <dbReference type="NCBI Taxonomy" id="134536"/>
    <lineage>
        <taxon>Bacteria</taxon>
        <taxon>Pseudomonadati</taxon>
        <taxon>Pseudomonadota</taxon>
        <taxon>Betaproteobacteria</taxon>
        <taxon>Burkholderiales</taxon>
        <taxon>Burkholderiaceae</taxon>
        <taxon>Paraburkholderia</taxon>
    </lineage>
</organism>
<comment type="caution">
    <text evidence="2">The sequence shown here is derived from an EMBL/GenBank/DDBJ whole genome shotgun (WGS) entry which is preliminary data.</text>
</comment>
<protein>
    <submittedName>
        <fullName evidence="2">Uncharacterized protein</fullName>
    </submittedName>
</protein>
<proteinExistence type="predicted"/>
<dbReference type="AlphaFoldDB" id="A0AB73I5G2"/>
<accession>A0AB73I5G2</accession>
<feature type="compositionally biased region" description="Polar residues" evidence="1">
    <location>
        <begin position="20"/>
        <end position="29"/>
    </location>
</feature>
<reference evidence="2 4" key="1">
    <citation type="submission" date="2023-07" db="EMBL/GenBank/DDBJ databases">
        <title>Sorghum-associated microbial communities from plants grown in Nebraska, USA.</title>
        <authorList>
            <person name="Schachtman D."/>
        </authorList>
    </citation>
    <scope>NUCLEOTIDE SEQUENCE</scope>
    <source>
        <strain evidence="3 4">DS1039</strain>
        <strain evidence="2">DS1061</strain>
    </source>
</reference>
<dbReference type="EMBL" id="JAVDQN010000001">
    <property type="protein sequence ID" value="MDR6374883.1"/>
    <property type="molecule type" value="Genomic_DNA"/>
</dbReference>
<dbReference type="EMBL" id="JAURTK010000001">
    <property type="protein sequence ID" value="MDP9645250.1"/>
    <property type="molecule type" value="Genomic_DNA"/>
</dbReference>